<evidence type="ECO:0000256" key="5">
    <source>
        <dbReference type="ARBA" id="ARBA00023163"/>
    </source>
</evidence>
<evidence type="ECO:0000256" key="1">
    <source>
        <dbReference type="ARBA" id="ARBA00008213"/>
    </source>
</evidence>
<protein>
    <recommendedName>
        <fullName evidence="2 8">Transcription elongation factor GreA</fullName>
    </recommendedName>
    <alternativeName>
        <fullName evidence="7 8">Transcript cleavage factor GreA</fullName>
    </alternativeName>
</protein>
<dbReference type="InterPro" id="IPR018151">
    <property type="entry name" value="TF_GreA/GreB_CS"/>
</dbReference>
<dbReference type="InterPro" id="IPR023459">
    <property type="entry name" value="Tscrpt_elong_fac_GreA/B_fam"/>
</dbReference>
<evidence type="ECO:0000259" key="10">
    <source>
        <dbReference type="Pfam" id="PF01272"/>
    </source>
</evidence>
<keyword evidence="4 8" id="KW-0238">DNA-binding</keyword>
<dbReference type="InterPro" id="IPR001437">
    <property type="entry name" value="Tscrpt_elong_fac_GreA/B_C"/>
</dbReference>
<dbReference type="RefSeq" id="WP_259310681.1">
    <property type="nucleotide sequence ID" value="NZ_CP087164.1"/>
</dbReference>
<dbReference type="KEGG" id="sbae:DSM104329_03020"/>
<dbReference type="PIRSF" id="PIRSF006092">
    <property type="entry name" value="GreA_GreB"/>
    <property type="match status" value="1"/>
</dbReference>
<feature type="domain" description="Transcription elongation factor GreA/GreB N-terminal" evidence="11">
    <location>
        <begin position="4"/>
        <end position="73"/>
    </location>
</feature>
<dbReference type="InterPro" id="IPR006359">
    <property type="entry name" value="Tscrpt_elong_fac_GreA"/>
</dbReference>
<comment type="function">
    <text evidence="6 8 9">Necessary for efficient RNA polymerase transcription elongation past template-encoded arresting sites. The arresting sites in DNA have the property of trapping a certain fraction of elongating RNA polymerases that pass through, resulting in locked ternary complexes. Cleavage of the nascent transcript by cleavage factors such as GreA or GreB allows the resumption of elongation from the new 3'terminus. GreA releases sequences of 2 to 3 nucleotides.</text>
</comment>
<dbReference type="InterPro" id="IPR022691">
    <property type="entry name" value="Tscrpt_elong_fac_GreA/B_N"/>
</dbReference>
<sequence length="151" mass="16152">MENAITADGLAALQAELDELEGAGRQQIARQIKTAREWGDLKENAEYHAAKEAQAHLETRILRLRERIKNADVVEVAGGDVVAFGSTVEVEDESGRRTTYRLVSSNEADAAQGLLSAESPVAAALDGKRAGDVGVVSTPRGERRLKVVSVS</sequence>
<evidence type="ECO:0000256" key="6">
    <source>
        <dbReference type="ARBA" id="ARBA00024916"/>
    </source>
</evidence>
<dbReference type="AlphaFoldDB" id="A0A9E7C1H7"/>
<dbReference type="GO" id="GO:0003677">
    <property type="term" value="F:DNA binding"/>
    <property type="evidence" value="ECO:0007669"/>
    <property type="project" value="UniProtKB-UniRule"/>
</dbReference>
<accession>A0A9E7C1H7</accession>
<dbReference type="SUPFAM" id="SSF46557">
    <property type="entry name" value="GreA transcript cleavage protein, N-terminal domain"/>
    <property type="match status" value="1"/>
</dbReference>
<gene>
    <name evidence="12" type="primary">greA_2</name>
    <name evidence="8" type="synonym">greA</name>
    <name evidence="12" type="ORF">DSM104329_03020</name>
</gene>
<name>A0A9E7C1H7_9ACTN</name>
<feature type="domain" description="Transcription elongation factor GreA/GreB C-terminal" evidence="10">
    <location>
        <begin position="80"/>
        <end position="151"/>
    </location>
</feature>
<keyword evidence="5 8" id="KW-0804">Transcription</keyword>
<dbReference type="GO" id="GO:0070063">
    <property type="term" value="F:RNA polymerase binding"/>
    <property type="evidence" value="ECO:0007669"/>
    <property type="project" value="InterPro"/>
</dbReference>
<dbReference type="HAMAP" id="MF_00105">
    <property type="entry name" value="GreA_GreB"/>
    <property type="match status" value="1"/>
</dbReference>
<dbReference type="NCBIfam" id="TIGR01462">
    <property type="entry name" value="greA"/>
    <property type="match status" value="1"/>
</dbReference>
<dbReference type="InterPro" id="IPR036805">
    <property type="entry name" value="Tscrpt_elong_fac_GreA/B_N_sf"/>
</dbReference>
<evidence type="ECO:0000313" key="12">
    <source>
        <dbReference type="EMBL" id="UGS36612.1"/>
    </source>
</evidence>
<dbReference type="GO" id="GO:0006354">
    <property type="term" value="P:DNA-templated transcription elongation"/>
    <property type="evidence" value="ECO:0007669"/>
    <property type="project" value="TreeGrafter"/>
</dbReference>
<dbReference type="PANTHER" id="PTHR30437:SF4">
    <property type="entry name" value="TRANSCRIPTION ELONGATION FACTOR GREA"/>
    <property type="match status" value="1"/>
</dbReference>
<evidence type="ECO:0000256" key="8">
    <source>
        <dbReference type="HAMAP-Rule" id="MF_00105"/>
    </source>
</evidence>
<dbReference type="SUPFAM" id="SSF54534">
    <property type="entry name" value="FKBP-like"/>
    <property type="match status" value="1"/>
</dbReference>
<dbReference type="Gene3D" id="3.10.50.30">
    <property type="entry name" value="Transcription elongation factor, GreA/GreB, C-terminal domain"/>
    <property type="match status" value="1"/>
</dbReference>
<evidence type="ECO:0000256" key="9">
    <source>
        <dbReference type="RuleBase" id="RU000556"/>
    </source>
</evidence>
<evidence type="ECO:0000313" key="13">
    <source>
        <dbReference type="Proteomes" id="UP001162834"/>
    </source>
</evidence>
<proteinExistence type="inferred from homology"/>
<keyword evidence="12" id="KW-0251">Elongation factor</keyword>
<dbReference type="PANTHER" id="PTHR30437">
    <property type="entry name" value="TRANSCRIPTION ELONGATION FACTOR GREA"/>
    <property type="match status" value="1"/>
</dbReference>
<dbReference type="EMBL" id="CP087164">
    <property type="protein sequence ID" value="UGS36612.1"/>
    <property type="molecule type" value="Genomic_DNA"/>
</dbReference>
<evidence type="ECO:0000259" key="11">
    <source>
        <dbReference type="Pfam" id="PF03449"/>
    </source>
</evidence>
<comment type="similarity">
    <text evidence="1 8 9">Belongs to the GreA/GreB family.</text>
</comment>
<keyword evidence="3 8" id="KW-0805">Transcription regulation</keyword>
<dbReference type="PROSITE" id="PS00829">
    <property type="entry name" value="GREAB_1"/>
    <property type="match status" value="1"/>
</dbReference>
<evidence type="ECO:0000256" key="7">
    <source>
        <dbReference type="ARBA" id="ARBA00030776"/>
    </source>
</evidence>
<keyword evidence="13" id="KW-1185">Reference proteome</keyword>
<reference evidence="12" key="1">
    <citation type="journal article" date="2022" name="Int. J. Syst. Evol. Microbiol.">
        <title>Pseudomonas aegrilactucae sp. nov. and Pseudomonas morbosilactucae sp. nov., pathogens causing bacterial rot of lettuce in Japan.</title>
        <authorList>
            <person name="Sawada H."/>
            <person name="Fujikawa T."/>
            <person name="Satou M."/>
        </authorList>
    </citation>
    <scope>NUCLEOTIDE SEQUENCE</scope>
    <source>
        <strain evidence="12">0166_1</strain>
    </source>
</reference>
<dbReference type="Pfam" id="PF01272">
    <property type="entry name" value="GreA_GreB"/>
    <property type="match status" value="1"/>
</dbReference>
<evidence type="ECO:0000256" key="4">
    <source>
        <dbReference type="ARBA" id="ARBA00023125"/>
    </source>
</evidence>
<dbReference type="InterPro" id="IPR036953">
    <property type="entry name" value="GreA/GreB_C_sf"/>
</dbReference>
<dbReference type="Pfam" id="PF03449">
    <property type="entry name" value="GreA_GreB_N"/>
    <property type="match status" value="1"/>
</dbReference>
<evidence type="ECO:0000256" key="3">
    <source>
        <dbReference type="ARBA" id="ARBA00023015"/>
    </source>
</evidence>
<dbReference type="Gene3D" id="1.10.287.180">
    <property type="entry name" value="Transcription elongation factor, GreA/GreB, N-terminal domain"/>
    <property type="match status" value="1"/>
</dbReference>
<organism evidence="12 13">
    <name type="scientific">Capillimicrobium parvum</name>
    <dbReference type="NCBI Taxonomy" id="2884022"/>
    <lineage>
        <taxon>Bacteria</taxon>
        <taxon>Bacillati</taxon>
        <taxon>Actinomycetota</taxon>
        <taxon>Thermoleophilia</taxon>
        <taxon>Solirubrobacterales</taxon>
        <taxon>Capillimicrobiaceae</taxon>
        <taxon>Capillimicrobium</taxon>
    </lineage>
</organism>
<dbReference type="FunFam" id="1.10.287.180:FF:000001">
    <property type="entry name" value="Transcription elongation factor GreA"/>
    <property type="match status" value="1"/>
</dbReference>
<dbReference type="GO" id="GO:0032784">
    <property type="term" value="P:regulation of DNA-templated transcription elongation"/>
    <property type="evidence" value="ECO:0007669"/>
    <property type="project" value="UniProtKB-UniRule"/>
</dbReference>
<keyword evidence="12" id="KW-0648">Protein biosynthesis</keyword>
<dbReference type="Proteomes" id="UP001162834">
    <property type="component" value="Chromosome"/>
</dbReference>
<dbReference type="GO" id="GO:0003746">
    <property type="term" value="F:translation elongation factor activity"/>
    <property type="evidence" value="ECO:0007669"/>
    <property type="project" value="UniProtKB-KW"/>
</dbReference>
<dbReference type="InterPro" id="IPR028624">
    <property type="entry name" value="Tscrpt_elong_fac_GreA/B"/>
</dbReference>
<evidence type="ECO:0000256" key="2">
    <source>
        <dbReference type="ARBA" id="ARBA00013729"/>
    </source>
</evidence>